<proteinExistence type="predicted"/>
<dbReference type="HOGENOM" id="CLU_556568_0_0_9"/>
<evidence type="ECO:0000256" key="2">
    <source>
        <dbReference type="SAM" id="Phobius"/>
    </source>
</evidence>
<keyword evidence="2" id="KW-0472">Membrane</keyword>
<keyword evidence="5" id="KW-1185">Reference proteome</keyword>
<dbReference type="SUPFAM" id="SSF53649">
    <property type="entry name" value="Alkaline phosphatase-like"/>
    <property type="match status" value="1"/>
</dbReference>
<feature type="transmembrane region" description="Helical" evidence="2">
    <location>
        <begin position="18"/>
        <end position="35"/>
    </location>
</feature>
<dbReference type="AlphaFoldDB" id="B2A596"/>
<keyword evidence="2" id="KW-1133">Transmembrane helix</keyword>
<evidence type="ECO:0000313" key="5">
    <source>
        <dbReference type="Proteomes" id="UP000001683"/>
    </source>
</evidence>
<dbReference type="OrthoDB" id="1706744at2"/>
<reference evidence="4 5" key="2">
    <citation type="journal article" date="2011" name="J. Bacteriol.">
        <title>Complete genome sequence of the anaerobic, halophilic alkalithermophile Natranaerobius thermophilus JW/NM-WN-LF.</title>
        <authorList>
            <person name="Zhao B."/>
            <person name="Mesbah N.M."/>
            <person name="Dalin E."/>
            <person name="Goodwin L."/>
            <person name="Nolan M."/>
            <person name="Pitluck S."/>
            <person name="Chertkov O."/>
            <person name="Brettin T.S."/>
            <person name="Han J."/>
            <person name="Larimer F.W."/>
            <person name="Land M.L."/>
            <person name="Hauser L."/>
            <person name="Kyrpides N."/>
            <person name="Wiegel J."/>
        </authorList>
    </citation>
    <scope>NUCLEOTIDE SEQUENCE [LARGE SCALE GENOMIC DNA]</scope>
    <source>
        <strain evidence="5">ATCC BAA-1301 / DSM 18059 / JW/NM-WN-LF</strain>
    </source>
</reference>
<keyword evidence="2" id="KW-0812">Transmembrane</keyword>
<evidence type="ECO:0000259" key="3">
    <source>
        <dbReference type="Pfam" id="PF01676"/>
    </source>
</evidence>
<dbReference type="InParanoid" id="B2A596"/>
<dbReference type="Proteomes" id="UP000001683">
    <property type="component" value="Chromosome"/>
</dbReference>
<reference evidence="4 5" key="1">
    <citation type="submission" date="2008-04" db="EMBL/GenBank/DDBJ databases">
        <title>Complete sequence of chromosome of Natranaerobius thermophilus JW/NM-WN-LF.</title>
        <authorList>
            <consortium name="US DOE Joint Genome Institute"/>
            <person name="Copeland A."/>
            <person name="Lucas S."/>
            <person name="Lapidus A."/>
            <person name="Glavina del Rio T."/>
            <person name="Dalin E."/>
            <person name="Tice H."/>
            <person name="Bruce D."/>
            <person name="Goodwin L."/>
            <person name="Pitluck S."/>
            <person name="Chertkov O."/>
            <person name="Brettin T."/>
            <person name="Detter J.C."/>
            <person name="Han C."/>
            <person name="Kuske C.R."/>
            <person name="Schmutz J."/>
            <person name="Larimer F."/>
            <person name="Land M."/>
            <person name="Hauser L."/>
            <person name="Kyrpides N."/>
            <person name="Lykidis A."/>
            <person name="Mesbah N.M."/>
            <person name="Wiegel J."/>
        </authorList>
    </citation>
    <scope>NUCLEOTIDE SEQUENCE [LARGE SCALE GENOMIC DNA]</scope>
    <source>
        <strain evidence="5">ATCC BAA-1301 / DSM 18059 / JW/NM-WN-LF</strain>
    </source>
</reference>
<feature type="domain" description="Metalloenzyme" evidence="3">
    <location>
        <begin position="414"/>
        <end position="493"/>
    </location>
</feature>
<dbReference type="GO" id="GO:0016853">
    <property type="term" value="F:isomerase activity"/>
    <property type="evidence" value="ECO:0007669"/>
    <property type="project" value="UniProtKB-KW"/>
</dbReference>
<dbReference type="KEGG" id="nth:Nther_0333"/>
<dbReference type="eggNOG" id="COG1524">
    <property type="taxonomic scope" value="Bacteria"/>
</dbReference>
<dbReference type="InterPro" id="IPR017850">
    <property type="entry name" value="Alkaline_phosphatase_core_sf"/>
</dbReference>
<dbReference type="GO" id="GO:0046872">
    <property type="term" value="F:metal ion binding"/>
    <property type="evidence" value="ECO:0007669"/>
    <property type="project" value="InterPro"/>
</dbReference>
<dbReference type="EMBL" id="CP001034">
    <property type="protein sequence ID" value="ACB83930.1"/>
    <property type="molecule type" value="Genomic_DNA"/>
</dbReference>
<protein>
    <submittedName>
        <fullName evidence="4">Metalloenzyme domain protein</fullName>
    </submittedName>
</protein>
<dbReference type="InterPro" id="IPR006124">
    <property type="entry name" value="Metalloenzyme"/>
</dbReference>
<name>B2A596_NATTJ</name>
<accession>B2A596</accession>
<dbReference type="Pfam" id="PF01676">
    <property type="entry name" value="Metalloenzyme"/>
    <property type="match status" value="1"/>
</dbReference>
<sequence length="515" mass="57943">MLILDKKINWNIKRYKKLVVVVIIIPIIFSLLFLGCSRDDTSQEESKDIDYIQPLEIVGDVEDFVSIENINDISDTVSLEHREEELEALPLNKLLDKSQPYTEDFKVLYVSHDGFSASISSDNLDECYIAFTQENGWEAINNNHPVSSNIKDIESIAVVANNLSLEDGFNIIKPGENITSISPGEIYKNGYHVSTMYRGSSSVSQNGEDLEASTFNRKKIIDIENYVTLDDSDEIIVVGKKGEVENYRQDGTFVLNKNNIGYMAGDDIEIDQAAGIVLDPPDKMITEVYHDSKELLTQDEQVLLILIDGLGYHQYEYAIDNGYAPFLKELPAPEKAMVTYPPVTPVNVASSLTGELPHINGVYKRGIRRTEVPTIFGYCEDHGKKSTAIIGPKGTIELEIDPILSMDGNDDGSTDYEKTENALNEMSKDYDLMFVHYKDVDIVGHDYGDMAEETMEAIAWNDKLVEELVTTWEGKVIIYADHGMHETEEGGDHNSLMTEDMFMPYWKFDGGEIND</sequence>
<evidence type="ECO:0000313" key="4">
    <source>
        <dbReference type="EMBL" id="ACB83930.1"/>
    </source>
</evidence>
<dbReference type="RefSeq" id="WP_012446818.1">
    <property type="nucleotide sequence ID" value="NC_010718.1"/>
</dbReference>
<keyword evidence="1" id="KW-0413">Isomerase</keyword>
<organism evidence="4 5">
    <name type="scientific">Natranaerobius thermophilus (strain ATCC BAA-1301 / DSM 18059 / JW/NM-WN-LF)</name>
    <dbReference type="NCBI Taxonomy" id="457570"/>
    <lineage>
        <taxon>Bacteria</taxon>
        <taxon>Bacillati</taxon>
        <taxon>Bacillota</taxon>
        <taxon>Clostridia</taxon>
        <taxon>Natranaerobiales</taxon>
        <taxon>Natranaerobiaceae</taxon>
        <taxon>Natranaerobius</taxon>
    </lineage>
</organism>
<dbReference type="STRING" id="457570.Nther_0333"/>
<gene>
    <name evidence="4" type="ordered locus">Nther_0333</name>
</gene>
<dbReference type="Gene3D" id="3.40.720.10">
    <property type="entry name" value="Alkaline Phosphatase, subunit A"/>
    <property type="match status" value="1"/>
</dbReference>
<evidence type="ECO:0000256" key="1">
    <source>
        <dbReference type="ARBA" id="ARBA00023235"/>
    </source>
</evidence>